<dbReference type="GO" id="GO:0072330">
    <property type="term" value="P:monocarboxylic acid biosynthetic process"/>
    <property type="evidence" value="ECO:0007669"/>
    <property type="project" value="UniProtKB-ARBA"/>
</dbReference>
<gene>
    <name evidence="5" type="ORF">Airi02_030060</name>
</gene>
<dbReference type="InterPro" id="IPR023213">
    <property type="entry name" value="CAT-like_dom_sf"/>
</dbReference>
<evidence type="ECO:0000313" key="6">
    <source>
        <dbReference type="Proteomes" id="UP001165074"/>
    </source>
</evidence>
<dbReference type="CDD" id="cd19544">
    <property type="entry name" value="E-C_NRPS"/>
    <property type="match status" value="1"/>
</dbReference>
<dbReference type="Gene3D" id="1.10.1200.10">
    <property type="entry name" value="ACP-like"/>
    <property type="match status" value="1"/>
</dbReference>
<keyword evidence="3" id="KW-0597">Phosphoprotein</keyword>
<dbReference type="SMART" id="SM00823">
    <property type="entry name" value="PKS_PP"/>
    <property type="match status" value="3"/>
</dbReference>
<keyword evidence="6" id="KW-1185">Reference proteome</keyword>
<dbReference type="CDD" id="cd05930">
    <property type="entry name" value="A_NRPS"/>
    <property type="match status" value="3"/>
</dbReference>
<dbReference type="InterPro" id="IPR006162">
    <property type="entry name" value="Ppantetheine_attach_site"/>
</dbReference>
<dbReference type="PROSITE" id="PS50075">
    <property type="entry name" value="CARRIER"/>
    <property type="match status" value="3"/>
</dbReference>
<dbReference type="Gene3D" id="2.30.38.10">
    <property type="entry name" value="Luciferase, Domain 3"/>
    <property type="match status" value="2"/>
</dbReference>
<dbReference type="GO" id="GO:0005829">
    <property type="term" value="C:cytosol"/>
    <property type="evidence" value="ECO:0007669"/>
    <property type="project" value="TreeGrafter"/>
</dbReference>
<dbReference type="InterPro" id="IPR010071">
    <property type="entry name" value="AA_adenyl_dom"/>
</dbReference>
<dbReference type="SUPFAM" id="SSF56801">
    <property type="entry name" value="Acetyl-CoA synthetase-like"/>
    <property type="match status" value="3"/>
</dbReference>
<dbReference type="FunFam" id="2.30.38.10:FF:000001">
    <property type="entry name" value="Non-ribosomal peptide synthetase PvdI"/>
    <property type="match status" value="2"/>
</dbReference>
<dbReference type="Pfam" id="PF13193">
    <property type="entry name" value="AMP-binding_C"/>
    <property type="match status" value="3"/>
</dbReference>
<dbReference type="InterPro" id="IPR020806">
    <property type="entry name" value="PKS_PP-bd"/>
</dbReference>
<dbReference type="Gene3D" id="3.40.50.1820">
    <property type="entry name" value="alpha/beta hydrolase"/>
    <property type="match status" value="2"/>
</dbReference>
<dbReference type="GO" id="GO:0044550">
    <property type="term" value="P:secondary metabolite biosynthetic process"/>
    <property type="evidence" value="ECO:0007669"/>
    <property type="project" value="TreeGrafter"/>
</dbReference>
<dbReference type="InterPro" id="IPR042099">
    <property type="entry name" value="ANL_N_sf"/>
</dbReference>
<dbReference type="Proteomes" id="UP001165074">
    <property type="component" value="Unassembled WGS sequence"/>
</dbReference>
<accession>A0A9W6S3G5</accession>
<dbReference type="Gene3D" id="3.30.559.30">
    <property type="entry name" value="Nonribosomal peptide synthetase, condensation domain"/>
    <property type="match status" value="2"/>
</dbReference>
<feature type="domain" description="Carrier" evidence="4">
    <location>
        <begin position="2637"/>
        <end position="2712"/>
    </location>
</feature>
<organism evidence="5 6">
    <name type="scientific">Actinoallomurus iriomotensis</name>
    <dbReference type="NCBI Taxonomy" id="478107"/>
    <lineage>
        <taxon>Bacteria</taxon>
        <taxon>Bacillati</taxon>
        <taxon>Actinomycetota</taxon>
        <taxon>Actinomycetes</taxon>
        <taxon>Streptosporangiales</taxon>
        <taxon>Thermomonosporaceae</taxon>
        <taxon>Actinoallomurus</taxon>
    </lineage>
</organism>
<evidence type="ECO:0000256" key="1">
    <source>
        <dbReference type="ARBA" id="ARBA00001957"/>
    </source>
</evidence>
<evidence type="ECO:0000313" key="5">
    <source>
        <dbReference type="EMBL" id="GLY85077.1"/>
    </source>
</evidence>
<dbReference type="InterPro" id="IPR045851">
    <property type="entry name" value="AMP-bd_C_sf"/>
</dbReference>
<dbReference type="NCBIfam" id="NF003417">
    <property type="entry name" value="PRK04813.1"/>
    <property type="match status" value="5"/>
</dbReference>
<comment type="caution">
    <text evidence="5">The sequence shown here is derived from an EMBL/GenBank/DDBJ whole genome shotgun (WGS) entry which is preliminary data.</text>
</comment>
<dbReference type="FunFam" id="1.10.1200.10:FF:000005">
    <property type="entry name" value="Nonribosomal peptide synthetase 1"/>
    <property type="match status" value="1"/>
</dbReference>
<dbReference type="PROSITE" id="PS00012">
    <property type="entry name" value="PHOSPHOPANTETHEINE"/>
    <property type="match status" value="3"/>
</dbReference>
<dbReference type="GO" id="GO:0031177">
    <property type="term" value="F:phosphopantetheine binding"/>
    <property type="evidence" value="ECO:0007669"/>
    <property type="project" value="InterPro"/>
</dbReference>
<dbReference type="FunFam" id="1.10.1200.10:FF:000016">
    <property type="entry name" value="Non-ribosomal peptide synthase"/>
    <property type="match status" value="2"/>
</dbReference>
<dbReference type="EMBL" id="BSTK01000004">
    <property type="protein sequence ID" value="GLY85077.1"/>
    <property type="molecule type" value="Genomic_DNA"/>
</dbReference>
<dbReference type="InterPro" id="IPR025110">
    <property type="entry name" value="AMP-bd_C"/>
</dbReference>
<feature type="domain" description="Carrier" evidence="4">
    <location>
        <begin position="1592"/>
        <end position="1666"/>
    </location>
</feature>
<sequence>MEDHGGGFGLTVDAVAAVDGTALCRLLHTCLTNLVTALEDDPGARLDALDVLGKVERDRLVGEWNATAVEVPPASVLAMVEAQAARTPGAVAVAADGIEVTYAALNARANRLARRLRDRGVRRESVVGLRLPRGIGMVTAILAAWKAGAVYLPIDPDQPEERLAFLLADADPVLVLGPDDVDVPGDDSDLGVPVSPDQAAYVIYTSGSTGRPKGVAVTHRGLANYVATVPARVGFGAGRFAVLQGQATDLGNTAVFASLTSGGTLYIPDEDTAMNPAEARAFMAEHRIDHLKAVPSHLAALGTGVLPGRSLVLGGEAAPVELVAELVAGDRAVFNHYGPTETTIGVATVRLTSELVASGVVPIGSPVANTRLYVLDDRLQPVPVGAIGELYVAGAQLARGYVNRPGLTAERFVACPFAGAGERMYRTGDLARWTQDGLLVFAGRADDQVKIRGYRVEPGEVRAALVRYEGVTDAAVVVRDERLVAYVVGDAAGGDLRAYAATKLPAHMVPSTVVTLDALPLTGNGKLDRAALPAPDYATGTGRGPAGEREKIICQVFADVLRLDDVGPDDDFFALGGHSLLAMRLVSRMRAALGIEMPLRAVFEAPTPSGLTARLFEAVQARTPLMARTRPDRVPLSYAQRRLWFIGQLEGPSPTYNSPMVLRLTGDLDRRALRDAFGDLLARHEVLRTVFAVADGEPYQRILGVDETGFDLPVVEVTPDRLPDAVAEASGHAFDLAAEVPIRAWLFDVGPDEHVLVLVVHHIGWDGWSRGPLAHDLSTAYAARRAGGEPAWAPLPVQYADYSLWQRELLGADDDPASLLSRQVAYWREALAGVPEELALPFDRPRPQTASYEGHAVGIDVPADVHARVREVARAEGVTVFMVLQAALSVTLSRLGAGTDIPIGSAIAGRLDGALDDLVGCFVNTLVIRGDVSGDPTFAELLGRVRETSLGAYAHQDVPFERLVEELTPARSVGRHPLFQVILTMQDTASMADGGEAPRMSGLRTNSLPLGRAGARFDLSVFTSEKFAADGTPQGIGGVVVGAADLFEAGSVERIERYLVRVLSEAVADPSVRVGAVRMLGEAERDRLLVEWNDTAAEAPTAVTELFEAQVARAPGAVAVSAGDAEVSYAELDARANRLAHFLRSQGVGAESVVGVCLPRGIELVVAVLGVWKAGAAYVPIDPDQPVDRIAFVQADSGAVLTLTDEEMLEDLPAGRHRLVAVDDTLTAMRLAAMPGHAPRIPASPDRAAYVIYTSGSTGRPKGVLVSQRSVAGYLGWAARAYPGLGGVAGLHSGVAFDLAVTSLWGPLVTGGGVRVVELGEDVPECSFVKVTPSHLAMLGGLVRGFAGDLVVGGEALAGRVVEEWRAANPAATVVNEYGPTEATVGCVISTVAPGEPVRTGRDGGMAIGRPVANTRVFALDARLEPVPVGVAGELYVAGDQVARGYLNRPGLTAERFVACPFGGRMYRTGDLVRWTADGSLAFLGRTDDQVKIRGFRVEPGEVESVLAGHPRVAQVMVIARDERLIAYVVGDASGDELRKFAATKLPDPMVPAAVVTLETLPLPLTGNGKLDRAALPAPDYAVAAPGEGGRAPQSVQEEILCQAFAEVLGLDSVGVEDDFFALGGHSLLAIRLVELLRGRGMSVSVRALFETPTPAGLAPAADPPEVAVPPNRIPAGATEITPDMLTLVDLSAAEVERIVAAIEGGAANIADIYPLTPLQEGFVFHHLLHSDGGRDVYVMPRVLGFDSRERLDAFLDALQRVIDRHDVYRTALVWEGLPEPVQVVARRAALPVREVGLDGAEAVDQLLAAAGTGMDLTRAPLIDVHVADRPADGRWLALLRTHHLVQDRTTQDVLLDELEAILAGREHELPEPPPFRAFVAQARLGVSREEHERYFADLLGDVEEPTAPYGLLDVHGDGSGVERAHLAVDEDVAARVRQVARMLRTSPATIFHLAWARVLATLSGRDDVVFGTVLSGRMNTGVSRVPGLFINTLPVRVRVGGTGVGEALESLRGRLAELFVHEHAPLSLAQRASGLPGGGPLFTSLFDFRHHRRPKAPGRRRSPGVSTVYTRADGSTNYPVAMLVDDLGTGFALTVDVASPADGPAICRMLHTCLRNLVAALENRPADRLSAVTVLDEAGWPEERNDAAPEAPTATELFEAQAARTPDAVAVSADGVSVSYAELDARANRIAHFLRSQGVSAGTTVGVRLPRGVELVVALLGVWKAGAAYVPIDPGQPAERIAYVEADSGAVLTLTGAQAPEDATADRHRLVAMDDPRMVDMPDHAPRARVSPDQAAYVIYTSGSTGRPKGVLVSQRSVAGYLGWAARAYPGLGGVAGLHSGVAYDLAVTSLWGPLVTGGRVRVMELGDGEEAPECSFLKVTPGHLAMLDGLVRGFSGDLVVGGEALPGRVVEEWRAANPAATVVNEYGPTEATVGCVISTVAPGEPVRTGRDGGMVIGRPAPGVRAFVLDGFLHPVPAGVTGELYVAGDQVARGYLNRPGLTAERFVACPSGGRMYRTGDVVRSTADGLLEFLGRADDQMKIRGFRVEPGEVESVLAGHPLVAQAAVAVRDERLVAYVVGDADGDELRGFAATKLPGHMVPSAVVTLNALPLTRNGKLDRRALPAPDHTAAVTGRAPANATEETLCQAFARVLGLERVGADDDFFTLGGHSLLATRLAGEIRAELGAELPIRQVFATSTPAGLAAWIAEHDDGRRTSRPALRRMRAQEES</sequence>
<proteinExistence type="predicted"/>
<evidence type="ECO:0000256" key="2">
    <source>
        <dbReference type="ARBA" id="ARBA00022450"/>
    </source>
</evidence>
<dbReference type="InterPro" id="IPR036736">
    <property type="entry name" value="ACP-like_sf"/>
</dbReference>
<protein>
    <recommendedName>
        <fullName evidence="4">Carrier domain-containing protein</fullName>
    </recommendedName>
</protein>
<dbReference type="InterPro" id="IPR001242">
    <property type="entry name" value="Condensation_dom"/>
</dbReference>
<dbReference type="PROSITE" id="PS00455">
    <property type="entry name" value="AMP_BINDING"/>
    <property type="match status" value="3"/>
</dbReference>
<dbReference type="Gene3D" id="3.40.50.980">
    <property type="match status" value="4"/>
</dbReference>
<dbReference type="GO" id="GO:0043041">
    <property type="term" value="P:amino acid activation for nonribosomal peptide biosynthetic process"/>
    <property type="evidence" value="ECO:0007669"/>
    <property type="project" value="TreeGrafter"/>
</dbReference>
<dbReference type="Pfam" id="PF00668">
    <property type="entry name" value="Condensation"/>
    <property type="match status" value="2"/>
</dbReference>
<dbReference type="SUPFAM" id="SSF47336">
    <property type="entry name" value="ACP-like"/>
    <property type="match status" value="3"/>
</dbReference>
<dbReference type="InterPro" id="IPR020845">
    <property type="entry name" value="AMP-binding_CS"/>
</dbReference>
<feature type="domain" description="Carrier" evidence="4">
    <location>
        <begin position="544"/>
        <end position="619"/>
    </location>
</feature>
<dbReference type="GO" id="GO:0003824">
    <property type="term" value="F:catalytic activity"/>
    <property type="evidence" value="ECO:0007669"/>
    <property type="project" value="InterPro"/>
</dbReference>
<evidence type="ECO:0000259" key="4">
    <source>
        <dbReference type="PROSITE" id="PS50075"/>
    </source>
</evidence>
<comment type="cofactor">
    <cofactor evidence="1">
        <name>pantetheine 4'-phosphate</name>
        <dbReference type="ChEBI" id="CHEBI:47942"/>
    </cofactor>
</comment>
<dbReference type="Gene3D" id="3.30.559.10">
    <property type="entry name" value="Chloramphenicol acetyltransferase-like domain"/>
    <property type="match status" value="2"/>
</dbReference>
<dbReference type="FunFam" id="3.40.50.980:FF:000001">
    <property type="entry name" value="Non-ribosomal peptide synthetase"/>
    <property type="match status" value="2"/>
</dbReference>
<dbReference type="PANTHER" id="PTHR45527:SF1">
    <property type="entry name" value="FATTY ACID SYNTHASE"/>
    <property type="match status" value="1"/>
</dbReference>
<name>A0A9W6S3G5_9ACTN</name>
<dbReference type="Pfam" id="PF00501">
    <property type="entry name" value="AMP-binding"/>
    <property type="match status" value="3"/>
</dbReference>
<dbReference type="Gene3D" id="3.40.50.12780">
    <property type="entry name" value="N-terminal domain of ligase-like"/>
    <property type="match status" value="1"/>
</dbReference>
<dbReference type="CDD" id="cd19540">
    <property type="entry name" value="LCL_NRPS-like"/>
    <property type="match status" value="1"/>
</dbReference>
<dbReference type="Pfam" id="PF00550">
    <property type="entry name" value="PP-binding"/>
    <property type="match status" value="3"/>
</dbReference>
<dbReference type="InterPro" id="IPR009081">
    <property type="entry name" value="PP-bd_ACP"/>
</dbReference>
<dbReference type="Gene3D" id="3.30.300.30">
    <property type="match status" value="3"/>
</dbReference>
<evidence type="ECO:0000256" key="3">
    <source>
        <dbReference type="ARBA" id="ARBA00022553"/>
    </source>
</evidence>
<dbReference type="NCBIfam" id="TIGR01733">
    <property type="entry name" value="AA-adenyl-dom"/>
    <property type="match status" value="3"/>
</dbReference>
<dbReference type="SUPFAM" id="SSF52777">
    <property type="entry name" value="CoA-dependent acyltransferases"/>
    <property type="match status" value="4"/>
</dbReference>
<keyword evidence="2" id="KW-0596">Phosphopantetheine</keyword>
<dbReference type="InterPro" id="IPR029058">
    <property type="entry name" value="AB_hydrolase_fold"/>
</dbReference>
<dbReference type="InterPro" id="IPR000873">
    <property type="entry name" value="AMP-dep_synth/lig_dom"/>
</dbReference>
<dbReference type="GO" id="GO:0008610">
    <property type="term" value="P:lipid biosynthetic process"/>
    <property type="evidence" value="ECO:0007669"/>
    <property type="project" value="UniProtKB-ARBA"/>
</dbReference>
<dbReference type="PANTHER" id="PTHR45527">
    <property type="entry name" value="NONRIBOSOMAL PEPTIDE SYNTHETASE"/>
    <property type="match status" value="1"/>
</dbReference>
<reference evidence="5" key="1">
    <citation type="submission" date="2023-03" db="EMBL/GenBank/DDBJ databases">
        <title>Actinoallomurus iriomotensis NBRC 103684.</title>
        <authorList>
            <person name="Ichikawa N."/>
            <person name="Sato H."/>
            <person name="Tonouchi N."/>
        </authorList>
    </citation>
    <scope>NUCLEOTIDE SEQUENCE</scope>
    <source>
        <strain evidence="5">NBRC 103684</strain>
    </source>
</reference>